<dbReference type="InterPro" id="IPR001296">
    <property type="entry name" value="Glyco_trans_1"/>
</dbReference>
<evidence type="ECO:0000313" key="3">
    <source>
        <dbReference type="Proteomes" id="UP000321816"/>
    </source>
</evidence>
<dbReference type="PANTHER" id="PTHR45947:SF3">
    <property type="entry name" value="SULFOQUINOVOSYL TRANSFERASE SQD2"/>
    <property type="match status" value="1"/>
</dbReference>
<gene>
    <name evidence="2" type="ORF">FTX54_015160</name>
</gene>
<dbReference type="EMBL" id="CP144914">
    <property type="protein sequence ID" value="WWD79714.1"/>
    <property type="molecule type" value="Genomic_DNA"/>
</dbReference>
<protein>
    <submittedName>
        <fullName evidence="2">Glycosyltransferase</fullName>
        <ecNumber evidence="2">2.4.-.-</ecNumber>
    </submittedName>
</protein>
<evidence type="ECO:0000313" key="2">
    <source>
        <dbReference type="EMBL" id="WWD79714.1"/>
    </source>
</evidence>
<accession>A0A5C7F7B1</accession>
<feature type="domain" description="Glycosyl transferase family 1" evidence="1">
    <location>
        <begin position="194"/>
        <end position="360"/>
    </location>
</feature>
<keyword evidence="3" id="KW-1185">Reference proteome</keyword>
<dbReference type="AlphaFoldDB" id="A0A5C7F7B1"/>
<proteinExistence type="predicted"/>
<dbReference type="KEGG" id="ahal:FTX54_015160"/>
<dbReference type="OrthoDB" id="9803279at2"/>
<keyword evidence="2" id="KW-0808">Transferase</keyword>
<dbReference type="EC" id="2.4.-.-" evidence="2"/>
<reference evidence="2 3" key="1">
    <citation type="submission" date="2024-01" db="EMBL/GenBank/DDBJ databases">
        <title>Complete Genome Sequence of Alkalicoccus halolimnae BZ-SZ-XJ29T, a Moderately Halophilic Bacterium Isolated from a Salt Lake.</title>
        <authorList>
            <person name="Zhao B."/>
        </authorList>
    </citation>
    <scope>NUCLEOTIDE SEQUENCE [LARGE SCALE GENOMIC DNA]</scope>
    <source>
        <strain evidence="2 3">BZ-SZ-XJ29</strain>
    </source>
</reference>
<organism evidence="2 3">
    <name type="scientific">Alkalicoccus halolimnae</name>
    <dbReference type="NCBI Taxonomy" id="1667239"/>
    <lineage>
        <taxon>Bacteria</taxon>
        <taxon>Bacillati</taxon>
        <taxon>Bacillota</taxon>
        <taxon>Bacilli</taxon>
        <taxon>Bacillales</taxon>
        <taxon>Bacillaceae</taxon>
        <taxon>Alkalicoccus</taxon>
    </lineage>
</organism>
<dbReference type="Proteomes" id="UP000321816">
    <property type="component" value="Chromosome"/>
</dbReference>
<dbReference type="Gene3D" id="3.40.50.2000">
    <property type="entry name" value="Glycogen Phosphorylase B"/>
    <property type="match status" value="2"/>
</dbReference>
<keyword evidence="2" id="KW-0328">Glycosyltransferase</keyword>
<evidence type="ECO:0000259" key="1">
    <source>
        <dbReference type="Pfam" id="PF00534"/>
    </source>
</evidence>
<name>A0A5C7F7B1_9BACI</name>
<dbReference type="InterPro" id="IPR050194">
    <property type="entry name" value="Glycosyltransferase_grp1"/>
</dbReference>
<dbReference type="RefSeq" id="WP_147803623.1">
    <property type="nucleotide sequence ID" value="NZ_CP144914.1"/>
</dbReference>
<dbReference type="SUPFAM" id="SSF53756">
    <property type="entry name" value="UDP-Glycosyltransferase/glycogen phosphorylase"/>
    <property type="match status" value="1"/>
</dbReference>
<dbReference type="Pfam" id="PF00534">
    <property type="entry name" value="Glycos_transf_1"/>
    <property type="match status" value="1"/>
</dbReference>
<sequence>MKKIMFLEARFDSFYGAQKSMLKLIQSLDPNKFECRVMTTGTGRLKKGFEEEHVSVDVVKLGKKANVFGGAALQYSLFSKVIAVLQIFLYNLKVMIYILRYKIDVIYVNDERAFLYSVIAAKVLRRKNVIYIRSEMLGGRFNEAVLKYSSHIITIAEGVLKKIPDAKIEKYRHKISNIYTGFEFEKLKALDKSFAKESVGVSPEKVVVGFLGGISERKGIDLLVDSFIELYPRYENIELLIVGDASDGYEAYWEDQLSKITEGKVNFTHLPFRKNVSEAYSAMDIFVLPSRDEGLPRVVIEAMAHDLPVIATDAGGTQEIITKESLGIIVERTQDSLVEGITRLLEDEKGRATMANQSRKAVRLRFSDEVFKENVNNYFSRI</sequence>
<dbReference type="GO" id="GO:0016758">
    <property type="term" value="F:hexosyltransferase activity"/>
    <property type="evidence" value="ECO:0007669"/>
    <property type="project" value="TreeGrafter"/>
</dbReference>
<dbReference type="PANTHER" id="PTHR45947">
    <property type="entry name" value="SULFOQUINOVOSYL TRANSFERASE SQD2"/>
    <property type="match status" value="1"/>
</dbReference>